<protein>
    <recommendedName>
        <fullName evidence="3">Lipoprotein</fullName>
    </recommendedName>
</protein>
<gene>
    <name evidence="1" type="ORF">CSC78_05650</name>
</gene>
<name>A0ABQ6ZJ71_9GAMM</name>
<evidence type="ECO:0000313" key="1">
    <source>
        <dbReference type="EMBL" id="KAF1726149.1"/>
    </source>
</evidence>
<organism evidence="1 2">
    <name type="scientific">Pseudoxanthomonas japonensis</name>
    <dbReference type="NCBI Taxonomy" id="69284"/>
    <lineage>
        <taxon>Bacteria</taxon>
        <taxon>Pseudomonadati</taxon>
        <taxon>Pseudomonadota</taxon>
        <taxon>Gammaproteobacteria</taxon>
        <taxon>Lysobacterales</taxon>
        <taxon>Lysobacteraceae</taxon>
        <taxon>Pseudoxanthomonas</taxon>
    </lineage>
</organism>
<proteinExistence type="predicted"/>
<evidence type="ECO:0008006" key="3">
    <source>
        <dbReference type="Google" id="ProtNLM"/>
    </source>
</evidence>
<dbReference type="PROSITE" id="PS51257">
    <property type="entry name" value="PROKAR_LIPOPROTEIN"/>
    <property type="match status" value="1"/>
</dbReference>
<comment type="caution">
    <text evidence="1">The sequence shown here is derived from an EMBL/GenBank/DDBJ whole genome shotgun (WGS) entry which is preliminary data.</text>
</comment>
<sequence>MNARHISLVFTAPLLFLLAACWGGSNFEPPLAKTNPSPTQRYEITVELVDPPADVKNISGAAYFSIPDVICMPTPDRIAGYTPGSRYEKKFPLVPTGNNTYRGHIFLDWPIDEDYYGLGVCKWELAYVDATVARSNEFLQITRLSSAELLSLSDATAYCREEMRDKFDKTCFTPSDPARAEELGLISYLVKVKPSRTN</sequence>
<evidence type="ECO:0000313" key="2">
    <source>
        <dbReference type="Proteomes" id="UP000781710"/>
    </source>
</evidence>
<keyword evidence="2" id="KW-1185">Reference proteome</keyword>
<accession>A0ABQ6ZJ71</accession>
<dbReference type="Proteomes" id="UP000781710">
    <property type="component" value="Unassembled WGS sequence"/>
</dbReference>
<reference evidence="1 2" key="1">
    <citation type="submission" date="2017-10" db="EMBL/GenBank/DDBJ databases">
        <title>Whole genome sequencing of members of genus Pseudoxanthomonas.</title>
        <authorList>
            <person name="Kumar S."/>
            <person name="Bansal K."/>
            <person name="Kaur A."/>
            <person name="Patil P."/>
            <person name="Sharma S."/>
            <person name="Patil P.B."/>
        </authorList>
    </citation>
    <scope>NUCLEOTIDE SEQUENCE [LARGE SCALE GENOMIC DNA]</scope>
    <source>
        <strain evidence="1 2">DSM 17109</strain>
    </source>
</reference>
<dbReference type="RefSeq" id="WP_162336934.1">
    <property type="nucleotide sequence ID" value="NZ_JBHSRQ010000008.1"/>
</dbReference>
<dbReference type="EMBL" id="PDWW01000005">
    <property type="protein sequence ID" value="KAF1726149.1"/>
    <property type="molecule type" value="Genomic_DNA"/>
</dbReference>